<dbReference type="RefSeq" id="WP_120021839.1">
    <property type="nucleotide sequence ID" value="NZ_QZFV01000039.1"/>
</dbReference>
<reference evidence="1 2" key="1">
    <citation type="submission" date="2018-09" db="EMBL/GenBank/DDBJ databases">
        <title>YIM PH 21725 draft genome.</title>
        <authorList>
            <person name="Miao C."/>
        </authorList>
    </citation>
    <scope>NUCLEOTIDE SEQUENCE [LARGE SCALE GENOMIC DNA]</scope>
    <source>
        <strain evidence="2">YIM PH21725</strain>
    </source>
</reference>
<evidence type="ECO:0000313" key="1">
    <source>
        <dbReference type="EMBL" id="RJQ90279.1"/>
    </source>
</evidence>
<gene>
    <name evidence="1" type="ORF">D5S19_03205</name>
</gene>
<protein>
    <submittedName>
        <fullName evidence="1">Uncharacterized protein</fullName>
    </submittedName>
</protein>
<dbReference type="AlphaFoldDB" id="A0A419IAB9"/>
<comment type="caution">
    <text evidence="1">The sequence shown here is derived from an EMBL/GenBank/DDBJ whole genome shotgun (WGS) entry which is preliminary data.</text>
</comment>
<proteinExistence type="predicted"/>
<sequence>MLRISTTVLRAATNSSNVTAVPSPGFHSMPSCSYTGVLEPAESGGGLVKAGWPSWSSRDSCRELTLVWCFTQQGWH</sequence>
<dbReference type="EMBL" id="QZFV01000039">
    <property type="protein sequence ID" value="RJQ90279.1"/>
    <property type="molecule type" value="Genomic_DNA"/>
</dbReference>
<organism evidence="1 2">
    <name type="scientific">Amycolatopsis panacis</name>
    <dbReference type="NCBI Taxonomy" id="2340917"/>
    <lineage>
        <taxon>Bacteria</taxon>
        <taxon>Bacillati</taxon>
        <taxon>Actinomycetota</taxon>
        <taxon>Actinomycetes</taxon>
        <taxon>Pseudonocardiales</taxon>
        <taxon>Pseudonocardiaceae</taxon>
        <taxon>Amycolatopsis</taxon>
    </lineage>
</organism>
<dbReference type="Proteomes" id="UP000285112">
    <property type="component" value="Unassembled WGS sequence"/>
</dbReference>
<evidence type="ECO:0000313" key="2">
    <source>
        <dbReference type="Proteomes" id="UP000285112"/>
    </source>
</evidence>
<name>A0A419IAB9_9PSEU</name>
<keyword evidence="2" id="KW-1185">Reference proteome</keyword>
<accession>A0A419IAB9</accession>